<comment type="caution">
    <text evidence="2">The sequence shown here is derived from an EMBL/GenBank/DDBJ whole genome shotgun (WGS) entry which is preliminary data.</text>
</comment>
<keyword evidence="3" id="KW-1185">Reference proteome</keyword>
<reference evidence="2 3" key="1">
    <citation type="submission" date="2019-05" db="EMBL/GenBank/DDBJ databases">
        <title>Another draft genome of Portunus trituberculatus and its Hox gene families provides insights of decapod evolution.</title>
        <authorList>
            <person name="Jeong J.-H."/>
            <person name="Song I."/>
            <person name="Kim S."/>
            <person name="Choi T."/>
            <person name="Kim D."/>
            <person name="Ryu S."/>
            <person name="Kim W."/>
        </authorList>
    </citation>
    <scope>NUCLEOTIDE SEQUENCE [LARGE SCALE GENOMIC DNA]</scope>
    <source>
        <tissue evidence="2">Muscle</tissue>
    </source>
</reference>
<dbReference type="Proteomes" id="UP000324222">
    <property type="component" value="Unassembled WGS sequence"/>
</dbReference>
<evidence type="ECO:0000313" key="2">
    <source>
        <dbReference type="EMBL" id="MPC36037.1"/>
    </source>
</evidence>
<accession>A0A5B7ES00</accession>
<evidence type="ECO:0000256" key="1">
    <source>
        <dbReference type="SAM" id="MobiDB-lite"/>
    </source>
</evidence>
<dbReference type="EMBL" id="VSRR010003412">
    <property type="protein sequence ID" value="MPC36037.1"/>
    <property type="molecule type" value="Genomic_DNA"/>
</dbReference>
<name>A0A5B7ES00_PORTR</name>
<organism evidence="2 3">
    <name type="scientific">Portunus trituberculatus</name>
    <name type="common">Swimming crab</name>
    <name type="synonym">Neptunus trituberculatus</name>
    <dbReference type="NCBI Taxonomy" id="210409"/>
    <lineage>
        <taxon>Eukaryota</taxon>
        <taxon>Metazoa</taxon>
        <taxon>Ecdysozoa</taxon>
        <taxon>Arthropoda</taxon>
        <taxon>Crustacea</taxon>
        <taxon>Multicrustacea</taxon>
        <taxon>Malacostraca</taxon>
        <taxon>Eumalacostraca</taxon>
        <taxon>Eucarida</taxon>
        <taxon>Decapoda</taxon>
        <taxon>Pleocyemata</taxon>
        <taxon>Brachyura</taxon>
        <taxon>Eubrachyura</taxon>
        <taxon>Portunoidea</taxon>
        <taxon>Portunidae</taxon>
        <taxon>Portuninae</taxon>
        <taxon>Portunus</taxon>
    </lineage>
</organism>
<feature type="region of interest" description="Disordered" evidence="1">
    <location>
        <begin position="62"/>
        <end position="99"/>
    </location>
</feature>
<evidence type="ECO:0000313" key="3">
    <source>
        <dbReference type="Proteomes" id="UP000324222"/>
    </source>
</evidence>
<dbReference type="AlphaFoldDB" id="A0A5B7ES00"/>
<protein>
    <submittedName>
        <fullName evidence="2">Uncharacterized protein</fullName>
    </submittedName>
</protein>
<proteinExistence type="predicted"/>
<sequence>MFGPRYDHCILRVWQRGPPPFGTGTGRVQAAGVQSVLGCQGGSSDHSFLSLLLSLPSTPLGSLSPSVSPPTATQAIPPHPCQVTDVTTTARPPPQQRCRHHHHNITTTFFA</sequence>
<gene>
    <name evidence="2" type="ORF">E2C01_029481</name>
</gene>